<proteinExistence type="predicted"/>
<dbReference type="Proteomes" id="UP000178870">
    <property type="component" value="Unassembled WGS sequence"/>
</dbReference>
<accession>A0A1F7YZJ3</accession>
<protein>
    <submittedName>
        <fullName evidence="2">Uncharacterized protein</fullName>
    </submittedName>
</protein>
<keyword evidence="1" id="KW-0472">Membrane</keyword>
<feature type="transmembrane region" description="Helical" evidence="1">
    <location>
        <begin position="20"/>
        <end position="53"/>
    </location>
</feature>
<dbReference type="Pfam" id="PF18895">
    <property type="entry name" value="T4SS_pilin"/>
    <property type="match status" value="1"/>
</dbReference>
<gene>
    <name evidence="2" type="ORF">A2803_01480</name>
</gene>
<reference evidence="2 3" key="1">
    <citation type="journal article" date="2016" name="Nat. Commun.">
        <title>Thousands of microbial genomes shed light on interconnected biogeochemical processes in an aquifer system.</title>
        <authorList>
            <person name="Anantharaman K."/>
            <person name="Brown C.T."/>
            <person name="Hug L.A."/>
            <person name="Sharon I."/>
            <person name="Castelle C.J."/>
            <person name="Probst A.J."/>
            <person name="Thomas B.C."/>
            <person name="Singh A."/>
            <person name="Wilkins M.J."/>
            <person name="Karaoz U."/>
            <person name="Brodie E.L."/>
            <person name="Williams K.H."/>
            <person name="Hubbard S.S."/>
            <person name="Banfield J.F."/>
        </authorList>
    </citation>
    <scope>NUCLEOTIDE SEQUENCE [LARGE SCALE GENOMIC DNA]</scope>
</reference>
<comment type="caution">
    <text evidence="2">The sequence shown here is derived from an EMBL/GenBank/DDBJ whole genome shotgun (WGS) entry which is preliminary data.</text>
</comment>
<name>A0A1F7YZJ3_9BACT</name>
<dbReference type="InterPro" id="IPR043993">
    <property type="entry name" value="T4SS_pilin"/>
</dbReference>
<evidence type="ECO:0000313" key="2">
    <source>
        <dbReference type="EMBL" id="OGM32707.1"/>
    </source>
</evidence>
<organism evidence="2 3">
    <name type="scientific">Candidatus Woesebacteria bacterium RIFCSPHIGHO2_01_FULL_44_21</name>
    <dbReference type="NCBI Taxonomy" id="1802503"/>
    <lineage>
        <taxon>Bacteria</taxon>
        <taxon>Candidatus Woeseibacteriota</taxon>
    </lineage>
</organism>
<dbReference type="AlphaFoldDB" id="A0A1F7YZJ3"/>
<sequence length="119" mass="12349">MNLGDAFRSPIGRDLSVGAIIGNLVSAAIVVAGIIMVFLFIGGGLMMIVGAGNNDPQSAAKGKQAVTWAIVGFVIVFTSYWVIRIIEIWSGTNFVTIPSFFGGQPPPAPRPGGPPVPIP</sequence>
<keyword evidence="1" id="KW-1133">Transmembrane helix</keyword>
<keyword evidence="1" id="KW-0812">Transmembrane</keyword>
<feature type="transmembrane region" description="Helical" evidence="1">
    <location>
        <begin position="65"/>
        <end position="83"/>
    </location>
</feature>
<dbReference type="EMBL" id="MGGP01000013">
    <property type="protein sequence ID" value="OGM32707.1"/>
    <property type="molecule type" value="Genomic_DNA"/>
</dbReference>
<evidence type="ECO:0000256" key="1">
    <source>
        <dbReference type="SAM" id="Phobius"/>
    </source>
</evidence>
<evidence type="ECO:0000313" key="3">
    <source>
        <dbReference type="Proteomes" id="UP000178870"/>
    </source>
</evidence>